<organism evidence="1 2">
    <name type="scientific">Elysia crispata</name>
    <name type="common">lettuce slug</name>
    <dbReference type="NCBI Taxonomy" id="231223"/>
    <lineage>
        <taxon>Eukaryota</taxon>
        <taxon>Metazoa</taxon>
        <taxon>Spiralia</taxon>
        <taxon>Lophotrochozoa</taxon>
        <taxon>Mollusca</taxon>
        <taxon>Gastropoda</taxon>
        <taxon>Heterobranchia</taxon>
        <taxon>Euthyneura</taxon>
        <taxon>Panpulmonata</taxon>
        <taxon>Sacoglossa</taxon>
        <taxon>Placobranchoidea</taxon>
        <taxon>Plakobranchidae</taxon>
        <taxon>Elysia</taxon>
    </lineage>
</organism>
<dbReference type="AlphaFoldDB" id="A0AAE1CYZ7"/>
<comment type="caution">
    <text evidence="1">The sequence shown here is derived from an EMBL/GenBank/DDBJ whole genome shotgun (WGS) entry which is preliminary data.</text>
</comment>
<evidence type="ECO:0000313" key="2">
    <source>
        <dbReference type="Proteomes" id="UP001283361"/>
    </source>
</evidence>
<dbReference type="EMBL" id="JAWDGP010006162">
    <property type="protein sequence ID" value="KAK3746177.1"/>
    <property type="molecule type" value="Genomic_DNA"/>
</dbReference>
<reference evidence="1" key="1">
    <citation type="journal article" date="2023" name="G3 (Bethesda)">
        <title>A reference genome for the long-term kleptoplast-retaining sea slug Elysia crispata morphotype clarki.</title>
        <authorList>
            <person name="Eastman K.E."/>
            <person name="Pendleton A.L."/>
            <person name="Shaikh M.A."/>
            <person name="Suttiyut T."/>
            <person name="Ogas R."/>
            <person name="Tomko P."/>
            <person name="Gavelis G."/>
            <person name="Widhalm J.R."/>
            <person name="Wisecaver J.H."/>
        </authorList>
    </citation>
    <scope>NUCLEOTIDE SEQUENCE</scope>
    <source>
        <strain evidence="1">ECLA1</strain>
    </source>
</reference>
<protein>
    <submittedName>
        <fullName evidence="1">Uncharacterized protein</fullName>
    </submittedName>
</protein>
<dbReference type="Proteomes" id="UP001283361">
    <property type="component" value="Unassembled WGS sequence"/>
</dbReference>
<proteinExistence type="predicted"/>
<accession>A0AAE1CYZ7</accession>
<keyword evidence="2" id="KW-1185">Reference proteome</keyword>
<gene>
    <name evidence="1" type="ORF">RRG08_014651</name>
</gene>
<evidence type="ECO:0000313" key="1">
    <source>
        <dbReference type="EMBL" id="KAK3746177.1"/>
    </source>
</evidence>
<sequence length="143" mass="15849">MRVHGLDSGQSLGMSSCRRSVEFRPANDLPARITLQVNGEYETNCYARRCKTDLRNCPGRFEDPEENLVDQISTKRFQENGWGEGELVLQGLVGILDFGRGKGKRTYDSDCGDKTPRALMSAPSLLNRPVWTSPLDPGVQSTG</sequence>
<name>A0AAE1CYZ7_9GAST</name>